<proteinExistence type="predicted"/>
<dbReference type="HOGENOM" id="CLU_093866_0_0_11"/>
<evidence type="ECO:0000313" key="3">
    <source>
        <dbReference type="Proteomes" id="UP000000235"/>
    </source>
</evidence>
<dbReference type="AlphaFoldDB" id="A4X2M8"/>
<sequence length="227" mass="24995">MDHQITRRTVLRTAGLTSAAVAVSSVLPDTSASAAERRRPKRPATSTNGWTIQANVDRDSQVWTRSVAGTGLSVPVWIGDVEVILLHAVRRFHYEIEEIQRTDLTGWCDISKLRKSAPESNLASGTAVRIRPGARAKGGFFPLQELVLRDILADCEGAVRWGGDDREVDESLFYIAFGPHDRRVRQAAVKLRGWEVKPGEGAGVRFDFLSPSRLSRADNLARAQHSG</sequence>
<reference evidence="3" key="1">
    <citation type="journal article" date="2007" name="Proc. Natl. Acad. Sci. U.S.A.">
        <title>Genome sequencing reveals complex secondary metabolome in the marine actinomycete Salinispora tropica.</title>
        <authorList>
            <person name="Udwary D.W."/>
            <person name="Zeigler L."/>
            <person name="Asolkar R.N."/>
            <person name="Singan V."/>
            <person name="Lapidus A."/>
            <person name="Fenical W."/>
            <person name="Jensen P.R."/>
            <person name="Moore B.S."/>
        </authorList>
    </citation>
    <scope>NUCLEOTIDE SEQUENCE [LARGE SCALE GENOMIC DNA]</scope>
    <source>
        <strain evidence="3">ATCC BAA-916 / DSM 44818 / CNB-440</strain>
    </source>
</reference>
<dbReference type="KEGG" id="stp:Strop_0651"/>
<protein>
    <submittedName>
        <fullName evidence="2">Uncharacterized protein</fullName>
    </submittedName>
</protein>
<dbReference type="Proteomes" id="UP000000235">
    <property type="component" value="Chromosome"/>
</dbReference>
<dbReference type="STRING" id="369723.Strop_0651"/>
<feature type="region of interest" description="Disordered" evidence="1">
    <location>
        <begin position="30"/>
        <end position="51"/>
    </location>
</feature>
<organism evidence="2 3">
    <name type="scientific">Salinispora tropica (strain ATCC BAA-916 / DSM 44818 / JCM 13857 / NBRC 105044 / CNB-440)</name>
    <dbReference type="NCBI Taxonomy" id="369723"/>
    <lineage>
        <taxon>Bacteria</taxon>
        <taxon>Bacillati</taxon>
        <taxon>Actinomycetota</taxon>
        <taxon>Actinomycetes</taxon>
        <taxon>Micromonosporales</taxon>
        <taxon>Micromonosporaceae</taxon>
        <taxon>Salinispora</taxon>
    </lineage>
</organism>
<dbReference type="PATRIC" id="fig|369723.5.peg.659"/>
<dbReference type="eggNOG" id="ENOG5032U94">
    <property type="taxonomic scope" value="Bacteria"/>
</dbReference>
<dbReference type="EMBL" id="CP000667">
    <property type="protein sequence ID" value="ABP53128.1"/>
    <property type="molecule type" value="Genomic_DNA"/>
</dbReference>
<evidence type="ECO:0000313" key="2">
    <source>
        <dbReference type="EMBL" id="ABP53128.1"/>
    </source>
</evidence>
<evidence type="ECO:0000256" key="1">
    <source>
        <dbReference type="SAM" id="MobiDB-lite"/>
    </source>
</evidence>
<name>A4X2M8_SALTO</name>
<keyword evidence="3" id="KW-1185">Reference proteome</keyword>
<dbReference type="InterPro" id="IPR006311">
    <property type="entry name" value="TAT_signal"/>
</dbReference>
<accession>A4X2M8</accession>
<dbReference type="PROSITE" id="PS51318">
    <property type="entry name" value="TAT"/>
    <property type="match status" value="1"/>
</dbReference>
<gene>
    <name evidence="2" type="ordered locus">Strop_0651</name>
</gene>